<evidence type="ECO:0000313" key="1">
    <source>
        <dbReference type="EnsemblMetazoa" id="AQUA004864-PA"/>
    </source>
</evidence>
<proteinExistence type="predicted"/>
<dbReference type="AlphaFoldDB" id="A0A182X4Y6"/>
<protein>
    <submittedName>
        <fullName evidence="1">Uncharacterized protein</fullName>
    </submittedName>
</protein>
<evidence type="ECO:0000313" key="2">
    <source>
        <dbReference type="Proteomes" id="UP000076407"/>
    </source>
</evidence>
<dbReference type="EnsemblMetazoa" id="AQUA004864-RA">
    <property type="protein sequence ID" value="AQUA004864-PA"/>
    <property type="gene ID" value="AQUA004864"/>
</dbReference>
<organism evidence="1 2">
    <name type="scientific">Anopheles quadriannulatus</name>
    <name type="common">Mosquito</name>
    <dbReference type="NCBI Taxonomy" id="34691"/>
    <lineage>
        <taxon>Eukaryota</taxon>
        <taxon>Metazoa</taxon>
        <taxon>Ecdysozoa</taxon>
        <taxon>Arthropoda</taxon>
        <taxon>Hexapoda</taxon>
        <taxon>Insecta</taxon>
        <taxon>Pterygota</taxon>
        <taxon>Neoptera</taxon>
        <taxon>Endopterygota</taxon>
        <taxon>Diptera</taxon>
        <taxon>Nematocera</taxon>
        <taxon>Culicoidea</taxon>
        <taxon>Culicidae</taxon>
        <taxon>Anophelinae</taxon>
        <taxon>Anopheles</taxon>
    </lineage>
</organism>
<name>A0A182X4Y6_ANOQN</name>
<dbReference type="VEuPathDB" id="VectorBase:AQUA004864"/>
<keyword evidence="2" id="KW-1185">Reference proteome</keyword>
<sequence length="40" mass="4606">MEQENCKAKSEYVYDRSKLLTAPDVRRLCFSDPTNEITPG</sequence>
<dbReference type="Proteomes" id="UP000076407">
    <property type="component" value="Unassembled WGS sequence"/>
</dbReference>
<accession>A0A182X4Y6</accession>
<reference evidence="1" key="1">
    <citation type="submission" date="2020-05" db="UniProtKB">
        <authorList>
            <consortium name="EnsemblMetazoa"/>
        </authorList>
    </citation>
    <scope>IDENTIFICATION</scope>
    <source>
        <strain evidence="1">SANGQUA</strain>
    </source>
</reference>